<keyword evidence="1" id="KW-0862">Zinc</keyword>
<dbReference type="PROSITE" id="PS50966">
    <property type="entry name" value="ZF_SWIM"/>
    <property type="match status" value="1"/>
</dbReference>
<keyword evidence="1" id="KW-0479">Metal-binding</keyword>
<evidence type="ECO:0000259" key="2">
    <source>
        <dbReference type="PROSITE" id="PS50966"/>
    </source>
</evidence>
<dbReference type="GO" id="GO:0008270">
    <property type="term" value="F:zinc ion binding"/>
    <property type="evidence" value="ECO:0007669"/>
    <property type="project" value="UniProtKB-KW"/>
</dbReference>
<proteinExistence type="predicted"/>
<gene>
    <name evidence="3" type="primary">RvY_14066-1</name>
    <name evidence="3" type="synonym">RvY_14066.1</name>
    <name evidence="3" type="ORF">RvY_14066</name>
</gene>
<feature type="domain" description="SWIM-type" evidence="2">
    <location>
        <begin position="158"/>
        <end position="195"/>
    </location>
</feature>
<dbReference type="EMBL" id="BDGG01000009">
    <property type="protein sequence ID" value="GAV03674.1"/>
    <property type="molecule type" value="Genomic_DNA"/>
</dbReference>
<evidence type="ECO:0000256" key="1">
    <source>
        <dbReference type="PROSITE-ProRule" id="PRU00325"/>
    </source>
</evidence>
<dbReference type="Proteomes" id="UP000186922">
    <property type="component" value="Unassembled WGS sequence"/>
</dbReference>
<dbReference type="InterPro" id="IPR007527">
    <property type="entry name" value="Znf_SWIM"/>
</dbReference>
<comment type="caution">
    <text evidence="3">The sequence shown here is derived from an EMBL/GenBank/DDBJ whole genome shotgun (WGS) entry which is preliminary data.</text>
</comment>
<organism evidence="3 4">
    <name type="scientific">Ramazzottius varieornatus</name>
    <name type="common">Water bear</name>
    <name type="synonym">Tardigrade</name>
    <dbReference type="NCBI Taxonomy" id="947166"/>
    <lineage>
        <taxon>Eukaryota</taxon>
        <taxon>Metazoa</taxon>
        <taxon>Ecdysozoa</taxon>
        <taxon>Tardigrada</taxon>
        <taxon>Eutardigrada</taxon>
        <taxon>Parachela</taxon>
        <taxon>Hypsibioidea</taxon>
        <taxon>Ramazzottiidae</taxon>
        <taxon>Ramazzottius</taxon>
    </lineage>
</organism>
<keyword evidence="1" id="KW-0863">Zinc-finger</keyword>
<evidence type="ECO:0000313" key="3">
    <source>
        <dbReference type="EMBL" id="GAV03674.1"/>
    </source>
</evidence>
<keyword evidence="4" id="KW-1185">Reference proteome</keyword>
<protein>
    <recommendedName>
        <fullName evidence="2">SWIM-type domain-containing protein</fullName>
    </recommendedName>
</protein>
<evidence type="ECO:0000313" key="4">
    <source>
        <dbReference type="Proteomes" id="UP000186922"/>
    </source>
</evidence>
<reference evidence="3 4" key="1">
    <citation type="journal article" date="2016" name="Nat. Commun.">
        <title>Extremotolerant tardigrade genome and improved radiotolerance of human cultured cells by tardigrade-unique protein.</title>
        <authorList>
            <person name="Hashimoto T."/>
            <person name="Horikawa D.D."/>
            <person name="Saito Y."/>
            <person name="Kuwahara H."/>
            <person name="Kozuka-Hata H."/>
            <person name="Shin-I T."/>
            <person name="Minakuchi Y."/>
            <person name="Ohishi K."/>
            <person name="Motoyama A."/>
            <person name="Aizu T."/>
            <person name="Enomoto A."/>
            <person name="Kondo K."/>
            <person name="Tanaka S."/>
            <person name="Hara Y."/>
            <person name="Koshikawa S."/>
            <person name="Sagara H."/>
            <person name="Miura T."/>
            <person name="Yokobori S."/>
            <person name="Miyagawa K."/>
            <person name="Suzuki Y."/>
            <person name="Kubo T."/>
            <person name="Oyama M."/>
            <person name="Kohara Y."/>
            <person name="Fujiyama A."/>
            <person name="Arakawa K."/>
            <person name="Katayama T."/>
            <person name="Toyoda A."/>
            <person name="Kunieda T."/>
        </authorList>
    </citation>
    <scope>NUCLEOTIDE SEQUENCE [LARGE SCALE GENOMIC DNA]</scope>
    <source>
        <strain evidence="3 4">YOKOZUNA-1</strain>
    </source>
</reference>
<accession>A0A1D1VXC9</accession>
<dbReference type="AlphaFoldDB" id="A0A1D1VXC9"/>
<name>A0A1D1VXC9_RAMVA</name>
<sequence length="216" mass="23795">MSKVQRLFPKCNVNAMVVVASSRKVSTSGVVASTPVVLLRFVGKDAALSAVGVAAAYATRAAALCSGELVLVSLMAKQVDLSGDETRPPNVLTDFATTGLSDMFRASWDKAVELMGGRADEGWMIELSAEEMTQYRRKWNSSVVRKLRSTDKKKPCWYFVEMRTTSGESKCGCLQFTQNKDPACKHIIAVTAATGNLAQMVEWFKFKKNFRPKNQH</sequence>